<dbReference type="InterPro" id="IPR013320">
    <property type="entry name" value="ConA-like_dom_sf"/>
</dbReference>
<dbReference type="RefSeq" id="WP_220199268.1">
    <property type="nucleotide sequence ID" value="NZ_BNJF01000007.1"/>
</dbReference>
<evidence type="ECO:0008006" key="3">
    <source>
        <dbReference type="Google" id="ProtNLM"/>
    </source>
</evidence>
<comment type="caution">
    <text evidence="1">The sequence shown here is derived from an EMBL/GenBank/DDBJ whole genome shotgun (WGS) entry which is preliminary data.</text>
</comment>
<evidence type="ECO:0000313" key="1">
    <source>
        <dbReference type="EMBL" id="GHO50217.1"/>
    </source>
</evidence>
<sequence>MTSFNDFAFEVKMSITTGDVGGVIFRTDGNYGYVLTIDTHGFSRLTLYATGSTQPKTLWEGKVSALKQGYGQVNTVGIVTQGSTISWYINSQRINSVSNSTFTSGGVGMIGGLYSNSTNKNSDVTFGSLRVWSL</sequence>
<dbReference type="Gene3D" id="2.60.120.560">
    <property type="entry name" value="Exo-inulinase, domain 1"/>
    <property type="match status" value="1"/>
</dbReference>
<dbReference type="AlphaFoldDB" id="A0A8J3MVE7"/>
<name>A0A8J3MVE7_9CHLR</name>
<proteinExistence type="predicted"/>
<reference evidence="1" key="1">
    <citation type="submission" date="2020-10" db="EMBL/GenBank/DDBJ databases">
        <title>Taxonomic study of unclassified bacteria belonging to the class Ktedonobacteria.</title>
        <authorList>
            <person name="Yabe S."/>
            <person name="Wang C.M."/>
            <person name="Zheng Y."/>
            <person name="Sakai Y."/>
            <person name="Cavaletti L."/>
            <person name="Monciardini P."/>
            <person name="Donadio S."/>
        </authorList>
    </citation>
    <scope>NUCLEOTIDE SEQUENCE</scope>
    <source>
        <strain evidence="1">SOSP1-1</strain>
    </source>
</reference>
<dbReference type="EMBL" id="BNJF01000007">
    <property type="protein sequence ID" value="GHO50217.1"/>
    <property type="molecule type" value="Genomic_DNA"/>
</dbReference>
<gene>
    <name evidence="1" type="ORF">KSX_83800</name>
</gene>
<dbReference type="SUPFAM" id="SSF49899">
    <property type="entry name" value="Concanavalin A-like lectins/glucanases"/>
    <property type="match status" value="1"/>
</dbReference>
<evidence type="ECO:0000313" key="2">
    <source>
        <dbReference type="Proteomes" id="UP000612362"/>
    </source>
</evidence>
<dbReference type="Proteomes" id="UP000612362">
    <property type="component" value="Unassembled WGS sequence"/>
</dbReference>
<accession>A0A8J3MVE7</accession>
<keyword evidence="2" id="KW-1185">Reference proteome</keyword>
<organism evidence="1 2">
    <name type="scientific">Ktedonospora formicarum</name>
    <dbReference type="NCBI Taxonomy" id="2778364"/>
    <lineage>
        <taxon>Bacteria</taxon>
        <taxon>Bacillati</taxon>
        <taxon>Chloroflexota</taxon>
        <taxon>Ktedonobacteria</taxon>
        <taxon>Ktedonobacterales</taxon>
        <taxon>Ktedonobacteraceae</taxon>
        <taxon>Ktedonospora</taxon>
    </lineage>
</organism>
<protein>
    <recommendedName>
        <fullName evidence="3">Lectin</fullName>
    </recommendedName>
</protein>